<proteinExistence type="predicted"/>
<protein>
    <submittedName>
        <fullName evidence="1">Uncharacterized protein</fullName>
    </submittedName>
</protein>
<accession>A0A8R7UPT5</accession>
<dbReference type="Gramene" id="TuG1812G0600000062.01.T02">
    <property type="protein sequence ID" value="TuG1812G0600000062.01.T02.cds377517"/>
    <property type="gene ID" value="TuG1812G0600000062.01"/>
</dbReference>
<dbReference type="Proteomes" id="UP000015106">
    <property type="component" value="Chromosome 6"/>
</dbReference>
<reference evidence="1" key="3">
    <citation type="submission" date="2022-06" db="UniProtKB">
        <authorList>
            <consortium name="EnsemblPlants"/>
        </authorList>
    </citation>
    <scope>IDENTIFICATION</scope>
</reference>
<sequence>MHNQNHHLGLKQKKEMVKQTSKSNCWHEMFGYINHARHSIIITYIAGWIK</sequence>
<name>A0A8R7UPT5_TRIUA</name>
<reference evidence="1" key="2">
    <citation type="submission" date="2018-03" db="EMBL/GenBank/DDBJ databases">
        <title>The Triticum urartu genome reveals the dynamic nature of wheat genome evolution.</title>
        <authorList>
            <person name="Ling H."/>
            <person name="Ma B."/>
            <person name="Shi X."/>
            <person name="Liu H."/>
            <person name="Dong L."/>
            <person name="Sun H."/>
            <person name="Cao Y."/>
            <person name="Gao Q."/>
            <person name="Zheng S."/>
            <person name="Li Y."/>
            <person name="Yu Y."/>
            <person name="Du H."/>
            <person name="Qi M."/>
            <person name="Li Y."/>
            <person name="Yu H."/>
            <person name="Cui Y."/>
            <person name="Wang N."/>
            <person name="Chen C."/>
            <person name="Wu H."/>
            <person name="Zhao Y."/>
            <person name="Zhang J."/>
            <person name="Li Y."/>
            <person name="Zhou W."/>
            <person name="Zhang B."/>
            <person name="Hu W."/>
            <person name="Eijk M."/>
            <person name="Tang J."/>
            <person name="Witsenboer H."/>
            <person name="Zhao S."/>
            <person name="Li Z."/>
            <person name="Zhang A."/>
            <person name="Wang D."/>
            <person name="Liang C."/>
        </authorList>
    </citation>
    <scope>NUCLEOTIDE SEQUENCE [LARGE SCALE GENOMIC DNA]</scope>
    <source>
        <strain evidence="1">cv. G1812</strain>
    </source>
</reference>
<evidence type="ECO:0000313" key="1">
    <source>
        <dbReference type="EnsemblPlants" id="TuG1812G0600000062.01.T02.cds377517"/>
    </source>
</evidence>
<organism evidence="1 2">
    <name type="scientific">Triticum urartu</name>
    <name type="common">Red wild einkorn</name>
    <name type="synonym">Crithodium urartu</name>
    <dbReference type="NCBI Taxonomy" id="4572"/>
    <lineage>
        <taxon>Eukaryota</taxon>
        <taxon>Viridiplantae</taxon>
        <taxon>Streptophyta</taxon>
        <taxon>Embryophyta</taxon>
        <taxon>Tracheophyta</taxon>
        <taxon>Spermatophyta</taxon>
        <taxon>Magnoliopsida</taxon>
        <taxon>Liliopsida</taxon>
        <taxon>Poales</taxon>
        <taxon>Poaceae</taxon>
        <taxon>BOP clade</taxon>
        <taxon>Pooideae</taxon>
        <taxon>Triticodae</taxon>
        <taxon>Triticeae</taxon>
        <taxon>Triticinae</taxon>
        <taxon>Triticum</taxon>
    </lineage>
</organism>
<dbReference type="EnsemblPlants" id="TuG1812G0600000062.01.T02">
    <property type="protein sequence ID" value="TuG1812G0600000062.01.T02.cds377517"/>
    <property type="gene ID" value="TuG1812G0600000062.01"/>
</dbReference>
<reference evidence="2" key="1">
    <citation type="journal article" date="2013" name="Nature">
        <title>Draft genome of the wheat A-genome progenitor Triticum urartu.</title>
        <authorList>
            <person name="Ling H.Q."/>
            <person name="Zhao S."/>
            <person name="Liu D."/>
            <person name="Wang J."/>
            <person name="Sun H."/>
            <person name="Zhang C."/>
            <person name="Fan H."/>
            <person name="Li D."/>
            <person name="Dong L."/>
            <person name="Tao Y."/>
            <person name="Gao C."/>
            <person name="Wu H."/>
            <person name="Li Y."/>
            <person name="Cui Y."/>
            <person name="Guo X."/>
            <person name="Zheng S."/>
            <person name="Wang B."/>
            <person name="Yu K."/>
            <person name="Liang Q."/>
            <person name="Yang W."/>
            <person name="Lou X."/>
            <person name="Chen J."/>
            <person name="Feng M."/>
            <person name="Jian J."/>
            <person name="Zhang X."/>
            <person name="Luo G."/>
            <person name="Jiang Y."/>
            <person name="Liu J."/>
            <person name="Wang Z."/>
            <person name="Sha Y."/>
            <person name="Zhang B."/>
            <person name="Wu H."/>
            <person name="Tang D."/>
            <person name="Shen Q."/>
            <person name="Xue P."/>
            <person name="Zou S."/>
            <person name="Wang X."/>
            <person name="Liu X."/>
            <person name="Wang F."/>
            <person name="Yang Y."/>
            <person name="An X."/>
            <person name="Dong Z."/>
            <person name="Zhang K."/>
            <person name="Zhang X."/>
            <person name="Luo M.C."/>
            <person name="Dvorak J."/>
            <person name="Tong Y."/>
            <person name="Wang J."/>
            <person name="Yang H."/>
            <person name="Li Z."/>
            <person name="Wang D."/>
            <person name="Zhang A."/>
            <person name="Wang J."/>
        </authorList>
    </citation>
    <scope>NUCLEOTIDE SEQUENCE</scope>
    <source>
        <strain evidence="2">cv. G1812</strain>
    </source>
</reference>
<evidence type="ECO:0000313" key="2">
    <source>
        <dbReference type="Proteomes" id="UP000015106"/>
    </source>
</evidence>
<dbReference type="AlphaFoldDB" id="A0A8R7UPT5"/>
<keyword evidence="2" id="KW-1185">Reference proteome</keyword>